<dbReference type="Pfam" id="PF19086">
    <property type="entry name" value="Terpene_syn_C_2"/>
    <property type="match status" value="1"/>
</dbReference>
<protein>
    <recommendedName>
        <fullName evidence="4">Terpene synthase</fullName>
        <ecNumber evidence="4">4.2.3.-</ecNumber>
    </recommendedName>
</protein>
<evidence type="ECO:0000256" key="5">
    <source>
        <dbReference type="SAM" id="MobiDB-lite"/>
    </source>
</evidence>
<name>A0A8H3ECH3_9LECA</name>
<comment type="caution">
    <text evidence="6">The sequence shown here is derived from an EMBL/GenBank/DDBJ whole genome shotgun (WGS) entry which is preliminary data.</text>
</comment>
<feature type="compositionally biased region" description="Polar residues" evidence="5">
    <location>
        <begin position="7"/>
        <end position="24"/>
    </location>
</feature>
<dbReference type="GO" id="GO:0008299">
    <property type="term" value="P:isoprenoid biosynthetic process"/>
    <property type="evidence" value="ECO:0007669"/>
    <property type="project" value="UniProtKB-ARBA"/>
</dbReference>
<evidence type="ECO:0000256" key="1">
    <source>
        <dbReference type="ARBA" id="ARBA00001946"/>
    </source>
</evidence>
<dbReference type="EMBL" id="CAJPDS010000002">
    <property type="protein sequence ID" value="CAF9903979.1"/>
    <property type="molecule type" value="Genomic_DNA"/>
</dbReference>
<dbReference type="Proteomes" id="UP000664521">
    <property type="component" value="Unassembled WGS sequence"/>
</dbReference>
<evidence type="ECO:0000313" key="7">
    <source>
        <dbReference type="Proteomes" id="UP000664521"/>
    </source>
</evidence>
<dbReference type="InterPro" id="IPR008949">
    <property type="entry name" value="Isoprenoid_synthase_dom_sf"/>
</dbReference>
<comment type="cofactor">
    <cofactor evidence="1 4">
        <name>Mg(2+)</name>
        <dbReference type="ChEBI" id="CHEBI:18420"/>
    </cofactor>
</comment>
<dbReference type="Gene3D" id="1.10.600.10">
    <property type="entry name" value="Farnesyl Diphosphate Synthase"/>
    <property type="match status" value="1"/>
</dbReference>
<sequence length="418" mass="47834">MAPGVSEGSQALNPSSESARLSVSLPSGPPFHKSYDSGSFSLPSDFTNETTSGSHDGKEDKILVIPDLFSSIMAVEPVVNPNYFKVKSKGDAWIQWVMGKDRDWGQKNSRVDFCYMNSIWAPYADEDALRMGLDWQQWIFHLDDQFDEGHLKWDLAAAEDEIEAHMAIMTDTHRPLRMEDNRIRWIFQLCWVRLKNRCGPELQQRWRDMHRRYFDGLIDQVKQTSNGQTSAPSVHEYMDMRRRTIGVYPAITLAEYSHNVKVPSHVFEHPSIQDFMLNTADMILLQVIFSFSVKAQGVDHNLITIIQKQGGTAQDGLDKIGQMLNDCYKRWYETLANMPIWGEVIDREVLRFVDCCRNAALGNIHWSFKTGRYLEAEGVAVRETRALHIPAEALRGDCSDEMANLYKLEDEAVHVDPV</sequence>
<dbReference type="OrthoDB" id="2861623at2759"/>
<keyword evidence="7" id="KW-1185">Reference proteome</keyword>
<dbReference type="GO" id="GO:0046872">
    <property type="term" value="F:metal ion binding"/>
    <property type="evidence" value="ECO:0007669"/>
    <property type="project" value="UniProtKB-KW"/>
</dbReference>
<evidence type="ECO:0000256" key="3">
    <source>
        <dbReference type="ARBA" id="ARBA00022842"/>
    </source>
</evidence>
<accession>A0A8H3ECH3</accession>
<keyword evidence="4" id="KW-0456">Lyase</keyword>
<dbReference type="SUPFAM" id="SSF48576">
    <property type="entry name" value="Terpenoid synthases"/>
    <property type="match status" value="1"/>
</dbReference>
<reference evidence="6" key="1">
    <citation type="submission" date="2021-03" db="EMBL/GenBank/DDBJ databases">
        <authorList>
            <person name="Tagirdzhanova G."/>
        </authorList>
    </citation>
    <scope>NUCLEOTIDE SEQUENCE</scope>
</reference>
<comment type="similarity">
    <text evidence="2 4">Belongs to the terpene synthase family.</text>
</comment>
<keyword evidence="3 4" id="KW-0460">Magnesium</keyword>
<gene>
    <name evidence="6" type="ORF">HETSPECPRED_003286</name>
</gene>
<dbReference type="AlphaFoldDB" id="A0A8H3ECH3"/>
<keyword evidence="4" id="KW-0479">Metal-binding</keyword>
<feature type="region of interest" description="Disordered" evidence="5">
    <location>
        <begin position="1"/>
        <end position="24"/>
    </location>
</feature>
<organism evidence="6 7">
    <name type="scientific">Heterodermia speciosa</name>
    <dbReference type="NCBI Taxonomy" id="116794"/>
    <lineage>
        <taxon>Eukaryota</taxon>
        <taxon>Fungi</taxon>
        <taxon>Dikarya</taxon>
        <taxon>Ascomycota</taxon>
        <taxon>Pezizomycotina</taxon>
        <taxon>Lecanoromycetes</taxon>
        <taxon>OSLEUM clade</taxon>
        <taxon>Lecanoromycetidae</taxon>
        <taxon>Caliciales</taxon>
        <taxon>Physciaceae</taxon>
        <taxon>Heterodermia</taxon>
    </lineage>
</organism>
<dbReference type="InterPro" id="IPR034686">
    <property type="entry name" value="Terpene_cyclase-like_2"/>
</dbReference>
<evidence type="ECO:0000313" key="6">
    <source>
        <dbReference type="EMBL" id="CAF9903979.1"/>
    </source>
</evidence>
<evidence type="ECO:0000256" key="2">
    <source>
        <dbReference type="ARBA" id="ARBA00006333"/>
    </source>
</evidence>
<dbReference type="PANTHER" id="PTHR35201">
    <property type="entry name" value="TERPENE SYNTHASE"/>
    <property type="match status" value="1"/>
</dbReference>
<evidence type="ECO:0000256" key="4">
    <source>
        <dbReference type="RuleBase" id="RU366034"/>
    </source>
</evidence>
<proteinExistence type="inferred from homology"/>
<dbReference type="GO" id="GO:0010333">
    <property type="term" value="F:terpene synthase activity"/>
    <property type="evidence" value="ECO:0007669"/>
    <property type="project" value="InterPro"/>
</dbReference>
<dbReference type="PANTHER" id="PTHR35201:SF4">
    <property type="entry name" value="BETA-PINACENE SYNTHASE-RELATED"/>
    <property type="match status" value="1"/>
</dbReference>
<dbReference type="EC" id="4.2.3.-" evidence="4"/>